<dbReference type="EMBL" id="LR743596">
    <property type="protein sequence ID" value="CAA2626449.1"/>
    <property type="molecule type" value="Genomic_DNA"/>
</dbReference>
<sequence>MNSDACKNAADWLFLQKSEKTSFGSETPLGSEKIEPWWRIAETGKLTLLVMQKSSERVENCDLPRPQTMLFCGDPLGPLEIFSFDRSCARNPLNDASISSTDDPPEAYPGCGGDSSRTALLGALRCSQTRAREAEATARLARHEKEHIVKLIFKQASHAFAYRLWIRMLEWERFFLHQRIKKQQPPVGGLVQSEVLKQETGRTSQKSGRGRSKAAARAVGLGLVGVGCSSAGHWAGCCLPSDLREMYPSAPPLFFCNIDGCVYI</sequence>
<dbReference type="AlphaFoldDB" id="A0A7I8J6V8"/>
<proteinExistence type="predicted"/>
<accession>A0A7I8J6V8</accession>
<dbReference type="EMBL" id="CACRZD030000009">
    <property type="protein sequence ID" value="CAA6665760.1"/>
    <property type="molecule type" value="Genomic_DNA"/>
</dbReference>
<evidence type="ECO:0000313" key="2">
    <source>
        <dbReference type="Proteomes" id="UP001189122"/>
    </source>
</evidence>
<evidence type="ECO:0000313" key="1">
    <source>
        <dbReference type="EMBL" id="CAA2626449.1"/>
    </source>
</evidence>
<reference evidence="1 2" key="1">
    <citation type="submission" date="2019-12" db="EMBL/GenBank/DDBJ databases">
        <authorList>
            <person name="Scholz U."/>
            <person name="Mascher M."/>
            <person name="Fiebig A."/>
        </authorList>
    </citation>
    <scope>NUCLEOTIDE SEQUENCE</scope>
</reference>
<keyword evidence="2" id="KW-1185">Reference proteome</keyword>
<dbReference type="Proteomes" id="UP001189122">
    <property type="component" value="Unassembled WGS sequence"/>
</dbReference>
<dbReference type="PANTHER" id="PTHR33868:SF2">
    <property type="entry name" value="EXPRESSED PROTEIN"/>
    <property type="match status" value="1"/>
</dbReference>
<gene>
    <name evidence="1" type="ORF">SI7747_09012149</name>
</gene>
<organism evidence="1">
    <name type="scientific">Spirodela intermedia</name>
    <name type="common">Intermediate duckweed</name>
    <dbReference type="NCBI Taxonomy" id="51605"/>
    <lineage>
        <taxon>Eukaryota</taxon>
        <taxon>Viridiplantae</taxon>
        <taxon>Streptophyta</taxon>
        <taxon>Embryophyta</taxon>
        <taxon>Tracheophyta</taxon>
        <taxon>Spermatophyta</taxon>
        <taxon>Magnoliopsida</taxon>
        <taxon>Liliopsida</taxon>
        <taxon>Araceae</taxon>
        <taxon>Lemnoideae</taxon>
        <taxon>Spirodela</taxon>
    </lineage>
</organism>
<protein>
    <submittedName>
        <fullName evidence="1">Uncharacterized protein</fullName>
    </submittedName>
</protein>
<name>A0A7I8J6V8_SPIIN</name>
<dbReference type="PANTHER" id="PTHR33868">
    <property type="entry name" value="EXPRESSED PROTEIN"/>
    <property type="match status" value="1"/>
</dbReference>